<reference evidence="13 14" key="1">
    <citation type="journal article" date="2016" name="Sci. Rep.">
        <title>Peltaster fructicola genome reveals evolution from an invasive phytopathogen to an ectophytic parasite.</title>
        <authorList>
            <person name="Xu C."/>
            <person name="Chen H."/>
            <person name="Gleason M.L."/>
            <person name="Xu J.R."/>
            <person name="Liu H."/>
            <person name="Zhang R."/>
            <person name="Sun G."/>
        </authorList>
    </citation>
    <scope>NUCLEOTIDE SEQUENCE [LARGE SCALE GENOMIC DNA]</scope>
    <source>
        <strain evidence="13 14">LNHT1506</strain>
    </source>
</reference>
<comment type="similarity">
    <text evidence="2">Belongs to the class IV-like SAM-binding methyltransferase superfamily. RNA methyltransferase NEP1 family.</text>
</comment>
<feature type="compositionally biased region" description="Basic residues" evidence="11">
    <location>
        <begin position="748"/>
        <end position="758"/>
    </location>
</feature>
<feature type="compositionally biased region" description="Low complexity" evidence="11">
    <location>
        <begin position="629"/>
        <end position="641"/>
    </location>
</feature>
<feature type="region of interest" description="Disordered" evidence="11">
    <location>
        <begin position="557"/>
        <end position="680"/>
    </location>
</feature>
<feature type="region of interest" description="Disordered" evidence="11">
    <location>
        <begin position="456"/>
        <end position="505"/>
    </location>
</feature>
<evidence type="ECO:0000313" key="14">
    <source>
        <dbReference type="Proteomes" id="UP000503462"/>
    </source>
</evidence>
<dbReference type="GO" id="GO:0070037">
    <property type="term" value="F:rRNA (pseudouridine) methyltransferase activity"/>
    <property type="evidence" value="ECO:0007669"/>
    <property type="project" value="InterPro"/>
</dbReference>
<evidence type="ECO:0000256" key="5">
    <source>
        <dbReference type="ARBA" id="ARBA00022603"/>
    </source>
</evidence>
<evidence type="ECO:0000256" key="4">
    <source>
        <dbReference type="ARBA" id="ARBA00022552"/>
    </source>
</evidence>
<dbReference type="Proteomes" id="UP000503462">
    <property type="component" value="Chromosome 4"/>
</dbReference>
<keyword evidence="4" id="KW-0698">rRNA processing</keyword>
<dbReference type="EMBL" id="CP051142">
    <property type="protein sequence ID" value="QIX00532.1"/>
    <property type="molecule type" value="Genomic_DNA"/>
</dbReference>
<dbReference type="GO" id="GO:0070475">
    <property type="term" value="P:rRNA base methylation"/>
    <property type="evidence" value="ECO:0007669"/>
    <property type="project" value="InterPro"/>
</dbReference>
<evidence type="ECO:0000256" key="7">
    <source>
        <dbReference type="ARBA" id="ARBA00022691"/>
    </source>
</evidence>
<dbReference type="PANTHER" id="PTHR12636">
    <property type="entry name" value="NEP1/MRA1"/>
    <property type="match status" value="1"/>
</dbReference>
<dbReference type="InterPro" id="IPR029026">
    <property type="entry name" value="tRNA_m1G_MTases_N"/>
</dbReference>
<dbReference type="PANTHER" id="PTHR12636:SF5">
    <property type="entry name" value="RIBOSOMAL RNA SMALL SUBUNIT METHYLTRANSFERASE NEP1"/>
    <property type="match status" value="1"/>
</dbReference>
<evidence type="ECO:0000313" key="13">
    <source>
        <dbReference type="EMBL" id="QIX00532.1"/>
    </source>
</evidence>
<feature type="compositionally biased region" description="Basic and acidic residues" evidence="11">
    <location>
        <begin position="388"/>
        <end position="410"/>
    </location>
</feature>
<evidence type="ECO:0000256" key="2">
    <source>
        <dbReference type="ARBA" id="ARBA00008115"/>
    </source>
</evidence>
<dbReference type="InterPro" id="IPR029028">
    <property type="entry name" value="Alpha/beta_knot_MTases"/>
</dbReference>
<dbReference type="CDD" id="cd18088">
    <property type="entry name" value="Nep1-like"/>
    <property type="match status" value="1"/>
</dbReference>
<protein>
    <recommendedName>
        <fullName evidence="12">VOC domain-containing protein</fullName>
    </recommendedName>
</protein>
<dbReference type="SUPFAM" id="SSF54593">
    <property type="entry name" value="Glyoxalase/Bleomycin resistance protein/Dihydroxybiphenyl dioxygenase"/>
    <property type="match status" value="1"/>
</dbReference>
<keyword evidence="7" id="KW-0949">S-adenosyl-L-methionine</keyword>
<keyword evidence="10" id="KW-0539">Nucleus</keyword>
<evidence type="ECO:0000259" key="12">
    <source>
        <dbReference type="PROSITE" id="PS51819"/>
    </source>
</evidence>
<organism evidence="13 14">
    <name type="scientific">Peltaster fructicola</name>
    <dbReference type="NCBI Taxonomy" id="286661"/>
    <lineage>
        <taxon>Eukaryota</taxon>
        <taxon>Fungi</taxon>
        <taxon>Dikarya</taxon>
        <taxon>Ascomycota</taxon>
        <taxon>Pezizomycotina</taxon>
        <taxon>Dothideomycetes</taxon>
        <taxon>Dothideomycetes incertae sedis</taxon>
        <taxon>Peltaster</taxon>
    </lineage>
</organism>
<gene>
    <name evidence="13" type="ORF">AMS68_006049</name>
</gene>
<keyword evidence="3" id="KW-0690">Ribosome biogenesis</keyword>
<keyword evidence="14" id="KW-1185">Reference proteome</keyword>
<evidence type="ECO:0000256" key="9">
    <source>
        <dbReference type="ARBA" id="ARBA00022884"/>
    </source>
</evidence>
<sequence>MSDSEGVAVNGDATYVGRRPSPSGRDTKRIRTQTQSLPPPSLPQLVAEQAHPIPSSDKDTQRLIVVLSNASLETYKSSHGGRGGAKDEKYALLNSDEHIGVMRKMNRDISDARPDITHQCLLTLLDSPVNKAGKLQIYIHTAKGVLIEVSPTVRIPRTFKRFAGLMVQLLHKLSIRSTTSQEKLLKVIKNPITDHLPPNCRKVTLSFDAPVVRVRDYIADLGPKESICVFVGAMAKGADTFADQFKDDSISISNYSLSASVACISHLGLTVSYIPTSTDFYLSALRPLGYRYHGTRGDSIGLGVHEADFFLTQEPEGYRIAPTHIAFAAQDRTTVRDCYTAALNAGGRPSGPPSYRQDDCKCFNAAVEDLDGNTIEFIWRDNDLRGHHDGADSHDRRPMTNYPHNRDVDAYSRTSPRLGIQRAQTDPVDNSASRSLFGVVLGAAAGAAALAMITASRDSNRKDDHHSADDRPNSRERTSDYRDHNTRRSASVAEKSYRRGSLPASHKSEYIPAHFVVRQIEARPYRDDENISYTRQTVTRQSEGRSRAIEAIEYGPSRFSARRSDTMPLEVDDAESRRSGRRSSIHPDDQASRHSGRRSSIQPSAPEVTRHSSRGGSSQHSELQDYNTANHSSKRSSANHSASRRDSVVSGATSRSYRSAKEHARSSTSQASTVKPIKKSSAHYAHSAAAVPLPPSLVSEVRTQVKTQPKAFDAYYLPGVDDEESDGLGDTATIVPDDSISCINLPSSHKRRSRSRRSSRAERNGSVMTIPVRSRREEGARTRNAYSNA</sequence>
<dbReference type="Gene3D" id="3.40.1280.10">
    <property type="match status" value="1"/>
</dbReference>
<keyword evidence="9" id="KW-0694">RNA-binding</keyword>
<evidence type="ECO:0000256" key="3">
    <source>
        <dbReference type="ARBA" id="ARBA00022517"/>
    </source>
</evidence>
<feature type="region of interest" description="Disordered" evidence="11">
    <location>
        <begin position="388"/>
        <end position="430"/>
    </location>
</feature>
<dbReference type="GO" id="GO:0019843">
    <property type="term" value="F:rRNA binding"/>
    <property type="evidence" value="ECO:0007669"/>
    <property type="project" value="UniProtKB-KW"/>
</dbReference>
<keyword evidence="8" id="KW-0699">rRNA-binding</keyword>
<dbReference type="AlphaFoldDB" id="A0A6H0Y0H5"/>
<feature type="region of interest" description="Disordered" evidence="11">
    <location>
        <begin position="727"/>
        <end position="789"/>
    </location>
</feature>
<feature type="region of interest" description="Disordered" evidence="11">
    <location>
        <begin position="1"/>
        <end position="43"/>
    </location>
</feature>
<dbReference type="InterPro" id="IPR005304">
    <property type="entry name" value="Rbsml_bgen_MeTrfase_EMG1/NEP1"/>
</dbReference>
<evidence type="ECO:0000256" key="11">
    <source>
        <dbReference type="SAM" id="MobiDB-lite"/>
    </source>
</evidence>
<proteinExistence type="inferred from homology"/>
<keyword evidence="6" id="KW-0808">Transferase</keyword>
<dbReference type="Pfam" id="PF03587">
    <property type="entry name" value="EMG1"/>
    <property type="match status" value="1"/>
</dbReference>
<evidence type="ECO:0000256" key="6">
    <source>
        <dbReference type="ARBA" id="ARBA00022679"/>
    </source>
</evidence>
<evidence type="ECO:0000256" key="8">
    <source>
        <dbReference type="ARBA" id="ARBA00022730"/>
    </source>
</evidence>
<feature type="compositionally biased region" description="Basic and acidic residues" evidence="11">
    <location>
        <begin position="458"/>
        <end position="486"/>
    </location>
</feature>
<dbReference type="PROSITE" id="PS51819">
    <property type="entry name" value="VOC"/>
    <property type="match status" value="1"/>
</dbReference>
<dbReference type="InterPro" id="IPR037523">
    <property type="entry name" value="VOC_core"/>
</dbReference>
<keyword evidence="5" id="KW-0489">Methyltransferase</keyword>
<dbReference type="GO" id="GO:0032040">
    <property type="term" value="C:small-subunit processome"/>
    <property type="evidence" value="ECO:0007669"/>
    <property type="project" value="TreeGrafter"/>
</dbReference>
<dbReference type="FunFam" id="3.40.1280.10:FF:000003">
    <property type="entry name" value="Ribosomal RNA small subunit methyltransferase"/>
    <property type="match status" value="1"/>
</dbReference>
<dbReference type="SUPFAM" id="SSF75217">
    <property type="entry name" value="alpha/beta knot"/>
    <property type="match status" value="1"/>
</dbReference>
<comment type="subcellular location">
    <subcellularLocation>
        <location evidence="1">Nucleus</location>
        <location evidence="1">Nucleolus</location>
    </subcellularLocation>
</comment>
<name>A0A6H0Y0H5_9PEZI</name>
<dbReference type="OrthoDB" id="269804at2759"/>
<dbReference type="Gene3D" id="3.10.180.10">
    <property type="entry name" value="2,3-Dihydroxybiphenyl 1,2-Dioxygenase, domain 1"/>
    <property type="match status" value="1"/>
</dbReference>
<evidence type="ECO:0000256" key="1">
    <source>
        <dbReference type="ARBA" id="ARBA00004604"/>
    </source>
</evidence>
<feature type="domain" description="VOC" evidence="12">
    <location>
        <begin position="263"/>
        <end position="380"/>
    </location>
</feature>
<accession>A0A6H0Y0H5</accession>
<dbReference type="InterPro" id="IPR029068">
    <property type="entry name" value="Glyas_Bleomycin-R_OHBP_Dase"/>
</dbReference>
<evidence type="ECO:0000256" key="10">
    <source>
        <dbReference type="ARBA" id="ARBA00023242"/>
    </source>
</evidence>